<organism evidence="1 2">
    <name type="scientific">Macrostomum lignano</name>
    <dbReference type="NCBI Taxonomy" id="282301"/>
    <lineage>
        <taxon>Eukaryota</taxon>
        <taxon>Metazoa</taxon>
        <taxon>Spiralia</taxon>
        <taxon>Lophotrochozoa</taxon>
        <taxon>Platyhelminthes</taxon>
        <taxon>Rhabditophora</taxon>
        <taxon>Macrostomorpha</taxon>
        <taxon>Macrostomida</taxon>
        <taxon>Macrostomidae</taxon>
        <taxon>Macrostomum</taxon>
    </lineage>
</organism>
<evidence type="ECO:0000313" key="2">
    <source>
        <dbReference type="WBParaSite" id="maker-uti_cns_0000661-snap-gene-1.4-mRNA-1"/>
    </source>
</evidence>
<protein>
    <submittedName>
        <fullName evidence="2">RING-type E3 ubiquitin transferase</fullName>
    </submittedName>
</protein>
<dbReference type="Proteomes" id="UP000095280">
    <property type="component" value="Unplaced"/>
</dbReference>
<accession>A0A1I8G2T3</accession>
<dbReference type="AlphaFoldDB" id="A0A1I8G2T3"/>
<proteinExistence type="predicted"/>
<dbReference type="WBParaSite" id="maker-uti_cns_0000661-snap-gene-1.4-mRNA-1">
    <property type="protein sequence ID" value="maker-uti_cns_0000661-snap-gene-1.4-mRNA-1"/>
    <property type="gene ID" value="maker-uti_cns_0000661-snap-gene-1.4"/>
</dbReference>
<evidence type="ECO:0000313" key="1">
    <source>
        <dbReference type="Proteomes" id="UP000095280"/>
    </source>
</evidence>
<name>A0A1I8G2T3_9PLAT</name>
<reference evidence="2" key="1">
    <citation type="submission" date="2016-11" db="UniProtKB">
        <authorList>
            <consortium name="WormBaseParasite"/>
        </authorList>
    </citation>
    <scope>IDENTIFICATION</scope>
</reference>
<keyword evidence="1" id="KW-1185">Reference proteome</keyword>
<sequence>MSEASRLPDCASTVRCCLKALICLKYGRTDEARSILSSFKATDSRFVRHEDLDSVSDVDAFVLNKLDTCDWAKKFCFVFSGRPQLEFLPKEINRHFPICILYVNVFSINFQALYRCLCLHLHVANESQAKSWFKEILEQDEAQLQEILVMLQFCKDREMLVSLIHKHRKAIYEQKHTFDMALNSMLADQQLMGLSTTRSLEETVHRLQQRNEEVERFALSTIEGRSTLKKTFWRPGAGAPGAGAPGAGAPGAGAPGAGALVLAPLVLAPLVLEPWCWRPGAGAPG</sequence>